<sequence length="38" mass="4118">MKLYTATGLPTQWGNVRSSSAFAWKAESLLLSGFSVLV</sequence>
<dbReference type="Proteomes" id="UP000255279">
    <property type="component" value="Unassembled WGS sequence"/>
</dbReference>
<dbReference type="EMBL" id="UGQE01000001">
    <property type="protein sequence ID" value="STZ10446.1"/>
    <property type="molecule type" value="Genomic_DNA"/>
</dbReference>
<protein>
    <submittedName>
        <fullName evidence="1">Uncharacterized protein</fullName>
    </submittedName>
</protein>
<accession>A0A378R570</accession>
<organism evidence="1 2">
    <name type="scientific">Moraxella caviae</name>
    <dbReference type="NCBI Taxonomy" id="34060"/>
    <lineage>
        <taxon>Bacteria</taxon>
        <taxon>Pseudomonadati</taxon>
        <taxon>Pseudomonadota</taxon>
        <taxon>Gammaproteobacteria</taxon>
        <taxon>Moraxellales</taxon>
        <taxon>Moraxellaceae</taxon>
        <taxon>Moraxella</taxon>
    </lineage>
</organism>
<gene>
    <name evidence="1" type="ORF">NCTC10293_00781</name>
</gene>
<name>A0A378R570_9GAMM</name>
<evidence type="ECO:0000313" key="1">
    <source>
        <dbReference type="EMBL" id="STZ10446.1"/>
    </source>
</evidence>
<proteinExistence type="predicted"/>
<evidence type="ECO:0000313" key="2">
    <source>
        <dbReference type="Proteomes" id="UP000255279"/>
    </source>
</evidence>
<reference evidence="1 2" key="1">
    <citation type="submission" date="2018-06" db="EMBL/GenBank/DDBJ databases">
        <authorList>
            <consortium name="Pathogen Informatics"/>
            <person name="Doyle S."/>
        </authorList>
    </citation>
    <scope>NUCLEOTIDE SEQUENCE [LARGE SCALE GENOMIC DNA]</scope>
    <source>
        <strain evidence="1 2">NCTC10293</strain>
    </source>
</reference>
<dbReference type="AlphaFoldDB" id="A0A378R570"/>